<sequence>MPPALPPLHCPRCDAEVRDFAGCAVCRAEGVGVNPVPPAADLSGLSLDSFPGGPWGWPTALPVPGPPVTLGEGATPNIRIPLEDSPRGGEVVVKYEGANPTGSHKDRAMAVGVAAAVASGADTVAVSSSGNAAAAAAAYAGRAGLRCVVFTTPAVPGPLRAQIDALGGVRVVCGDHDTRQAALRESVERFGWYPLTCYTDPSPGSNSYANEGYKSVAYELARDFGESVSAVVVPTSRGDLLSGIARGFAELRSAGLLARTPRLVTAEPDTAAPLAAALAQRDRARQERTRIHHRLSPAFSLGERTPAWQALNALWQSDGAALALPAEEYLAERQVLAGQGLFLEASSAVAVRAARHWAHDHGGLVIALGTATGLKDTSALPAPGEAVDRIPELAELAIH</sequence>
<dbReference type="SUPFAM" id="SSF53686">
    <property type="entry name" value="Tryptophan synthase beta subunit-like PLP-dependent enzymes"/>
    <property type="match status" value="1"/>
</dbReference>
<reference evidence="5 6" key="1">
    <citation type="submission" date="2024-06" db="EMBL/GenBank/DDBJ databases">
        <title>The Natural Products Discovery Center: Release of the First 8490 Sequenced Strains for Exploring Actinobacteria Biosynthetic Diversity.</title>
        <authorList>
            <person name="Kalkreuter E."/>
            <person name="Kautsar S.A."/>
            <person name="Yang D."/>
            <person name="Bader C.D."/>
            <person name="Teijaro C.N."/>
            <person name="Fluegel L."/>
            <person name="Davis C.M."/>
            <person name="Simpson J.R."/>
            <person name="Lauterbach L."/>
            <person name="Steele A.D."/>
            <person name="Gui C."/>
            <person name="Meng S."/>
            <person name="Li G."/>
            <person name="Viehrig K."/>
            <person name="Ye F."/>
            <person name="Su P."/>
            <person name="Kiefer A.F."/>
            <person name="Nichols A."/>
            <person name="Cepeda A.J."/>
            <person name="Yan W."/>
            <person name="Fan B."/>
            <person name="Jiang Y."/>
            <person name="Adhikari A."/>
            <person name="Zheng C.-J."/>
            <person name="Schuster L."/>
            <person name="Cowan T.M."/>
            <person name="Smanski M.J."/>
            <person name="Chevrette M.G."/>
            <person name="De Carvalho L.P.S."/>
            <person name="Shen B."/>
        </authorList>
    </citation>
    <scope>NUCLEOTIDE SEQUENCE [LARGE SCALE GENOMIC DNA]</scope>
    <source>
        <strain evidence="5 6">NPDC052347</strain>
    </source>
</reference>
<keyword evidence="2" id="KW-0663">Pyridoxal phosphate</keyword>
<dbReference type="EMBL" id="JBFAUK010000036">
    <property type="protein sequence ID" value="MEV5510606.1"/>
    <property type="molecule type" value="Genomic_DNA"/>
</dbReference>
<dbReference type="Proteomes" id="UP001552594">
    <property type="component" value="Unassembled WGS sequence"/>
</dbReference>
<feature type="domain" description="Tryptophan synthase beta chain-like PALP" evidence="4">
    <location>
        <begin position="68"/>
        <end position="356"/>
    </location>
</feature>
<organism evidence="5 6">
    <name type="scientific">Streptomyces orinoci</name>
    <name type="common">Streptoverticillium orinoci</name>
    <dbReference type="NCBI Taxonomy" id="67339"/>
    <lineage>
        <taxon>Bacteria</taxon>
        <taxon>Bacillati</taxon>
        <taxon>Actinomycetota</taxon>
        <taxon>Actinomycetes</taxon>
        <taxon>Kitasatosporales</taxon>
        <taxon>Streptomycetaceae</taxon>
        <taxon>Streptomyces</taxon>
    </lineage>
</organism>
<dbReference type="InterPro" id="IPR050147">
    <property type="entry name" value="Ser/Thr_Dehydratase"/>
</dbReference>
<dbReference type="Pfam" id="PF00291">
    <property type="entry name" value="PALP"/>
    <property type="match status" value="1"/>
</dbReference>
<dbReference type="PANTHER" id="PTHR48078">
    <property type="entry name" value="THREONINE DEHYDRATASE, MITOCHONDRIAL-RELATED"/>
    <property type="match status" value="1"/>
</dbReference>
<evidence type="ECO:0000256" key="2">
    <source>
        <dbReference type="ARBA" id="ARBA00022898"/>
    </source>
</evidence>
<dbReference type="Gene3D" id="3.40.50.1100">
    <property type="match status" value="2"/>
</dbReference>
<dbReference type="PANTHER" id="PTHR48078:SF6">
    <property type="entry name" value="L-THREONINE DEHYDRATASE CATABOLIC TDCB"/>
    <property type="match status" value="1"/>
</dbReference>
<protein>
    <submittedName>
        <fullName evidence="5">Pyridoxal-phosphate dependent enzyme</fullName>
    </submittedName>
</protein>
<evidence type="ECO:0000256" key="3">
    <source>
        <dbReference type="ARBA" id="ARBA00023239"/>
    </source>
</evidence>
<keyword evidence="3" id="KW-0456">Lyase</keyword>
<name>A0ABV3K634_STRON</name>
<dbReference type="RefSeq" id="WP_109278752.1">
    <property type="nucleotide sequence ID" value="NZ_JBFAUK010000036.1"/>
</dbReference>
<gene>
    <name evidence="5" type="ORF">AB0L16_29985</name>
</gene>
<evidence type="ECO:0000256" key="1">
    <source>
        <dbReference type="ARBA" id="ARBA00001933"/>
    </source>
</evidence>
<accession>A0ABV3K634</accession>
<evidence type="ECO:0000313" key="5">
    <source>
        <dbReference type="EMBL" id="MEV5510606.1"/>
    </source>
</evidence>
<comment type="caution">
    <text evidence="5">The sequence shown here is derived from an EMBL/GenBank/DDBJ whole genome shotgun (WGS) entry which is preliminary data.</text>
</comment>
<evidence type="ECO:0000259" key="4">
    <source>
        <dbReference type="Pfam" id="PF00291"/>
    </source>
</evidence>
<evidence type="ECO:0000313" key="6">
    <source>
        <dbReference type="Proteomes" id="UP001552594"/>
    </source>
</evidence>
<dbReference type="InterPro" id="IPR036052">
    <property type="entry name" value="TrpB-like_PALP_sf"/>
</dbReference>
<dbReference type="InterPro" id="IPR001926">
    <property type="entry name" value="TrpB-like_PALP"/>
</dbReference>
<keyword evidence="6" id="KW-1185">Reference proteome</keyword>
<comment type="cofactor">
    <cofactor evidence="1">
        <name>pyridoxal 5'-phosphate</name>
        <dbReference type="ChEBI" id="CHEBI:597326"/>
    </cofactor>
</comment>
<proteinExistence type="predicted"/>